<dbReference type="AlphaFoldDB" id="A0AAD8Z3Z9"/>
<gene>
    <name evidence="2" type="ORF">P4O66_012641</name>
</gene>
<protein>
    <submittedName>
        <fullName evidence="2">Uncharacterized protein</fullName>
    </submittedName>
</protein>
<accession>A0AAD8Z3Z9</accession>
<comment type="caution">
    <text evidence="2">The sequence shown here is derived from an EMBL/GenBank/DDBJ whole genome shotgun (WGS) entry which is preliminary data.</text>
</comment>
<dbReference type="Proteomes" id="UP001239994">
    <property type="component" value="Unassembled WGS sequence"/>
</dbReference>
<evidence type="ECO:0000313" key="2">
    <source>
        <dbReference type="EMBL" id="KAK1792718.1"/>
    </source>
</evidence>
<feature type="region of interest" description="Disordered" evidence="1">
    <location>
        <begin position="1"/>
        <end position="30"/>
    </location>
</feature>
<sequence>MHCKQAQLLPGRGGVSPGPMAGSGCQRSHSSSYCNPSSLSITFGAGHFVTRTVWETLECLDSPEPQEKKAGG</sequence>
<organism evidence="2 3">
    <name type="scientific">Electrophorus voltai</name>
    <dbReference type="NCBI Taxonomy" id="2609070"/>
    <lineage>
        <taxon>Eukaryota</taxon>
        <taxon>Metazoa</taxon>
        <taxon>Chordata</taxon>
        <taxon>Craniata</taxon>
        <taxon>Vertebrata</taxon>
        <taxon>Euteleostomi</taxon>
        <taxon>Actinopterygii</taxon>
        <taxon>Neopterygii</taxon>
        <taxon>Teleostei</taxon>
        <taxon>Ostariophysi</taxon>
        <taxon>Gymnotiformes</taxon>
        <taxon>Gymnotoidei</taxon>
        <taxon>Gymnotidae</taxon>
        <taxon>Electrophorus</taxon>
    </lineage>
</organism>
<dbReference type="EMBL" id="JAROKS010000019">
    <property type="protein sequence ID" value="KAK1792718.1"/>
    <property type="molecule type" value="Genomic_DNA"/>
</dbReference>
<reference evidence="2" key="1">
    <citation type="submission" date="2023-03" db="EMBL/GenBank/DDBJ databases">
        <title>Electrophorus voltai genome.</title>
        <authorList>
            <person name="Bian C."/>
        </authorList>
    </citation>
    <scope>NUCLEOTIDE SEQUENCE</scope>
    <source>
        <strain evidence="2">CB-2022</strain>
        <tissue evidence="2">Muscle</tissue>
    </source>
</reference>
<evidence type="ECO:0000256" key="1">
    <source>
        <dbReference type="SAM" id="MobiDB-lite"/>
    </source>
</evidence>
<name>A0AAD8Z3Z9_9TELE</name>
<keyword evidence="3" id="KW-1185">Reference proteome</keyword>
<evidence type="ECO:0000313" key="3">
    <source>
        <dbReference type="Proteomes" id="UP001239994"/>
    </source>
</evidence>
<dbReference type="PROSITE" id="PS51257">
    <property type="entry name" value="PROKAR_LIPOPROTEIN"/>
    <property type="match status" value="1"/>
</dbReference>
<proteinExistence type="predicted"/>